<dbReference type="InterPro" id="IPR005162">
    <property type="entry name" value="Retrotrans_gag_dom"/>
</dbReference>
<dbReference type="OrthoDB" id="1752139at2759"/>
<sequence>MHLRSRCLPRPSASNPLDNRTRPMTNTSQVPDLKGLHRDDDLLPHDLGEKVQNPDRPIKPLKRRAEKSKEEDLLVEIIKRLSTRADPPFTERVLRARVSSKFKLPTQLGIYESKMDPVDHLDSYKSLMLFQDYSDEVMCKAFSATLKGPARSWFKKLPPGTIDSFDDLSRLFIAYFMSYRIKQKNASHLFTVH</sequence>
<gene>
    <name evidence="3" type="ORF">Acr_08g0011410</name>
</gene>
<evidence type="ECO:0000259" key="2">
    <source>
        <dbReference type="Pfam" id="PF03732"/>
    </source>
</evidence>
<organism evidence="3 4">
    <name type="scientific">Actinidia rufa</name>
    <dbReference type="NCBI Taxonomy" id="165716"/>
    <lineage>
        <taxon>Eukaryota</taxon>
        <taxon>Viridiplantae</taxon>
        <taxon>Streptophyta</taxon>
        <taxon>Embryophyta</taxon>
        <taxon>Tracheophyta</taxon>
        <taxon>Spermatophyta</taxon>
        <taxon>Magnoliopsida</taxon>
        <taxon>eudicotyledons</taxon>
        <taxon>Gunneridae</taxon>
        <taxon>Pentapetalae</taxon>
        <taxon>asterids</taxon>
        <taxon>Ericales</taxon>
        <taxon>Actinidiaceae</taxon>
        <taxon>Actinidia</taxon>
    </lineage>
</organism>
<dbReference type="Pfam" id="PF03732">
    <property type="entry name" value="Retrotrans_gag"/>
    <property type="match status" value="1"/>
</dbReference>
<dbReference type="EMBL" id="BJWL01000008">
    <property type="protein sequence ID" value="GFY92745.1"/>
    <property type="molecule type" value="Genomic_DNA"/>
</dbReference>
<evidence type="ECO:0000313" key="4">
    <source>
        <dbReference type="Proteomes" id="UP000585474"/>
    </source>
</evidence>
<feature type="compositionally biased region" description="Basic and acidic residues" evidence="1">
    <location>
        <begin position="34"/>
        <end position="58"/>
    </location>
</feature>
<protein>
    <recommendedName>
        <fullName evidence="2">Retrotransposon gag domain-containing protein</fullName>
    </recommendedName>
</protein>
<dbReference type="Proteomes" id="UP000585474">
    <property type="component" value="Unassembled WGS sequence"/>
</dbReference>
<keyword evidence="4" id="KW-1185">Reference proteome</keyword>
<evidence type="ECO:0000256" key="1">
    <source>
        <dbReference type="SAM" id="MobiDB-lite"/>
    </source>
</evidence>
<dbReference type="PANTHER" id="PTHR33223">
    <property type="entry name" value="CCHC-TYPE DOMAIN-CONTAINING PROTEIN"/>
    <property type="match status" value="1"/>
</dbReference>
<proteinExistence type="predicted"/>
<evidence type="ECO:0000313" key="3">
    <source>
        <dbReference type="EMBL" id="GFY92745.1"/>
    </source>
</evidence>
<feature type="compositionally biased region" description="Polar residues" evidence="1">
    <location>
        <begin position="12"/>
        <end position="30"/>
    </location>
</feature>
<name>A0A7J0F221_9ERIC</name>
<comment type="caution">
    <text evidence="3">The sequence shown here is derived from an EMBL/GenBank/DDBJ whole genome shotgun (WGS) entry which is preliminary data.</text>
</comment>
<feature type="domain" description="Retrotransposon gag" evidence="2">
    <location>
        <begin position="141"/>
        <end position="185"/>
    </location>
</feature>
<dbReference type="AlphaFoldDB" id="A0A7J0F221"/>
<feature type="region of interest" description="Disordered" evidence="1">
    <location>
        <begin position="1"/>
        <end position="65"/>
    </location>
</feature>
<reference evidence="3 4" key="1">
    <citation type="submission" date="2019-07" db="EMBL/GenBank/DDBJ databases">
        <title>De Novo Assembly of kiwifruit Actinidia rufa.</title>
        <authorList>
            <person name="Sugita-Konishi S."/>
            <person name="Sato K."/>
            <person name="Mori E."/>
            <person name="Abe Y."/>
            <person name="Kisaki G."/>
            <person name="Hamano K."/>
            <person name="Suezawa K."/>
            <person name="Otani M."/>
            <person name="Fukuda T."/>
            <person name="Manabe T."/>
            <person name="Gomi K."/>
            <person name="Tabuchi M."/>
            <person name="Akimitsu K."/>
            <person name="Kataoka I."/>
        </authorList>
    </citation>
    <scope>NUCLEOTIDE SEQUENCE [LARGE SCALE GENOMIC DNA]</scope>
    <source>
        <strain evidence="4">cv. Fuchu</strain>
    </source>
</reference>
<accession>A0A7J0F221</accession>
<dbReference type="PANTHER" id="PTHR33223:SF10">
    <property type="entry name" value="AMINOTRANSFERASE-LIKE PLANT MOBILE DOMAIN-CONTAINING PROTEIN"/>
    <property type="match status" value="1"/>
</dbReference>